<protein>
    <submittedName>
        <fullName evidence="1">Histone acetyltransferase type B catalytic subunit</fullName>
    </submittedName>
</protein>
<dbReference type="Proteomes" id="UP001152531">
    <property type="component" value="Unassembled WGS sequence"/>
</dbReference>
<dbReference type="EMBL" id="CALSDN010000018">
    <property type="protein sequence ID" value="CAH6723672.1"/>
    <property type="molecule type" value="Genomic_DNA"/>
</dbReference>
<organism evidence="1 2">
    <name type="scientific">[Candida] jaroonii</name>
    <dbReference type="NCBI Taxonomy" id="467808"/>
    <lineage>
        <taxon>Eukaryota</taxon>
        <taxon>Fungi</taxon>
        <taxon>Dikarya</taxon>
        <taxon>Ascomycota</taxon>
        <taxon>Saccharomycotina</taxon>
        <taxon>Pichiomycetes</taxon>
        <taxon>Debaryomycetaceae</taxon>
        <taxon>Yamadazyma</taxon>
    </lineage>
</organism>
<evidence type="ECO:0000313" key="1">
    <source>
        <dbReference type="EMBL" id="CAH6723672.1"/>
    </source>
</evidence>
<proteinExistence type="predicted"/>
<comment type="caution">
    <text evidence="1">The sequence shown here is derived from an EMBL/GenBank/DDBJ whole genome shotgun (WGS) entry which is preliminary data.</text>
</comment>
<accession>A0ACA9YF56</accession>
<keyword evidence="2" id="KW-1185">Reference proteome</keyword>
<evidence type="ECO:0000313" key="2">
    <source>
        <dbReference type="Proteomes" id="UP001152531"/>
    </source>
</evidence>
<gene>
    <name evidence="1" type="ORF">CLIB1444_18S00804</name>
</gene>
<sequence length="392" mass="46525">MADLLKPEVWTSSSNECLKLFITTDGAAINFQPSFTYPIFGDSESIFGFKNLVIFLCFDHYTFYPFLNVKYDEKLDDDTIKDPKETMMKFLPESTVFKDEVKWVDEINKEYETYNIPGEMISQFETYKIYKINLKDLDGIELQKRLQILVLLFIEAGSFIDYKDELWDLYVIYEESETSKPSIVGFTTVYNYWKYPGSTDFDNGVEQIRKKISQFVILPNYQGKSIGSKFYTHLYEFWLKDPKIIEIVVEDPNESFDDMRDKADLTRLKSVLDLKSINFEKLSKEWIENFRSEQKLEKRQFNRLIEMILLNNYKTFNNLSLKQIRLFIKKRLYEKNKEALLTLDKPTRFDKLQTAYQSLEEDYYRILGGVKLYTREGETIESSNNKRAKLSV</sequence>
<name>A0ACA9YF56_9ASCO</name>
<reference evidence="1" key="1">
    <citation type="submission" date="2022-06" db="EMBL/GenBank/DDBJ databases">
        <authorList>
            <person name="Legras J.-L."/>
            <person name="Devillers H."/>
            <person name="Grondin C."/>
        </authorList>
    </citation>
    <scope>NUCLEOTIDE SEQUENCE</scope>
    <source>
        <strain evidence="1">CLIB 1444</strain>
    </source>
</reference>